<name>A0A833SIJ4_PHYIN</name>
<dbReference type="AlphaFoldDB" id="A0A833SIJ4"/>
<evidence type="ECO:0000313" key="5">
    <source>
        <dbReference type="Proteomes" id="UP000602510"/>
    </source>
</evidence>
<protein>
    <submittedName>
        <fullName evidence="2">Uncharacterized protein</fullName>
    </submittedName>
</protein>
<evidence type="ECO:0000313" key="4">
    <source>
        <dbReference type="EMBL" id="KAF4136614.1"/>
    </source>
</evidence>
<dbReference type="EMBL" id="JAACNO010002360">
    <property type="protein sequence ID" value="KAF4133559.1"/>
    <property type="molecule type" value="Genomic_DNA"/>
</dbReference>
<reference evidence="2" key="1">
    <citation type="submission" date="2020-04" db="EMBL/GenBank/DDBJ databases">
        <title>Hybrid Assembly of Korean Phytophthora infestans isolates.</title>
        <authorList>
            <person name="Prokchorchik M."/>
            <person name="Lee Y."/>
            <person name="Seo J."/>
            <person name="Cho J.-H."/>
            <person name="Park Y.-E."/>
            <person name="Jang D.-C."/>
            <person name="Im J.-S."/>
            <person name="Choi J.-G."/>
            <person name="Park H.-J."/>
            <person name="Lee G.-B."/>
            <person name="Lee Y.-G."/>
            <person name="Hong S.-Y."/>
            <person name="Cho K."/>
            <person name="Sohn K.H."/>
        </authorList>
    </citation>
    <scope>NUCLEOTIDE SEQUENCE</scope>
    <source>
        <strain evidence="2">KR_1_A1</strain>
        <strain evidence="3">KR_2_A2</strain>
    </source>
</reference>
<dbReference type="Proteomes" id="UP000602510">
    <property type="component" value="Unassembled WGS sequence"/>
</dbReference>
<dbReference type="EMBL" id="JAACNO010001930">
    <property type="protein sequence ID" value="KAF4136614.1"/>
    <property type="molecule type" value="Genomic_DNA"/>
</dbReference>
<evidence type="ECO:0000256" key="1">
    <source>
        <dbReference type="SAM" id="MobiDB-lite"/>
    </source>
</evidence>
<dbReference type="EMBL" id="WSZM01001386">
    <property type="protein sequence ID" value="KAF4027584.1"/>
    <property type="molecule type" value="Genomic_DNA"/>
</dbReference>
<evidence type="ECO:0000313" key="3">
    <source>
        <dbReference type="EMBL" id="KAF4133559.1"/>
    </source>
</evidence>
<comment type="caution">
    <text evidence="2">The sequence shown here is derived from an EMBL/GenBank/DDBJ whole genome shotgun (WGS) entry which is preliminary data.</text>
</comment>
<keyword evidence="5" id="KW-1185">Reference proteome</keyword>
<sequence length="197" mass="21455">MEVQVDTMPINQSSKKRKSALSAASPIAPRVPACGPLCTLTTGPLTSTAVSDAAYSSSDSVNLSAALTALKVSLKRDLESFAPPTPAVSPAHGRGPAKRARFDFEFIEEESEPEAEIQQRVKTPAAGPPKTVNALLAVSSRIKFELEKRRRRDRERAQKPRRRKQLSYFAIVGAFQRAAHEREVALQVECVVEASTD</sequence>
<evidence type="ECO:0000313" key="2">
    <source>
        <dbReference type="EMBL" id="KAF4027584.1"/>
    </source>
</evidence>
<dbReference type="OMA" id="AVQLECV"/>
<organism evidence="2 5">
    <name type="scientific">Phytophthora infestans</name>
    <name type="common">Potato late blight agent</name>
    <name type="synonym">Botrytis infestans</name>
    <dbReference type="NCBI Taxonomy" id="4787"/>
    <lineage>
        <taxon>Eukaryota</taxon>
        <taxon>Sar</taxon>
        <taxon>Stramenopiles</taxon>
        <taxon>Oomycota</taxon>
        <taxon>Peronosporomycetes</taxon>
        <taxon>Peronosporales</taxon>
        <taxon>Peronosporaceae</taxon>
        <taxon>Phytophthora</taxon>
    </lineage>
</organism>
<proteinExistence type="predicted"/>
<gene>
    <name evidence="2" type="ORF">GN244_ATG20798</name>
    <name evidence="4" type="ORF">GN958_ATG14196</name>
    <name evidence="3" type="ORF">GN958_ATG17257</name>
</gene>
<dbReference type="Proteomes" id="UP000704712">
    <property type="component" value="Unassembled WGS sequence"/>
</dbReference>
<accession>A0A833SIJ4</accession>
<feature type="region of interest" description="Disordered" evidence="1">
    <location>
        <begin position="1"/>
        <end position="33"/>
    </location>
</feature>